<evidence type="ECO:0000313" key="3">
    <source>
        <dbReference type="EMBL" id="MFC3613872.1"/>
    </source>
</evidence>
<feature type="domain" description="DUF2062" evidence="2">
    <location>
        <begin position="27"/>
        <end position="192"/>
    </location>
</feature>
<dbReference type="RefSeq" id="WP_386735066.1">
    <property type="nucleotide sequence ID" value="NZ_JBHRXI010000010.1"/>
</dbReference>
<reference evidence="4" key="1">
    <citation type="journal article" date="2019" name="Int. J. Syst. Evol. Microbiol.">
        <title>The Global Catalogue of Microorganisms (GCM) 10K type strain sequencing project: providing services to taxonomists for standard genome sequencing and annotation.</title>
        <authorList>
            <consortium name="The Broad Institute Genomics Platform"/>
            <consortium name="The Broad Institute Genome Sequencing Center for Infectious Disease"/>
            <person name="Wu L."/>
            <person name="Ma J."/>
        </authorList>
    </citation>
    <scope>NUCLEOTIDE SEQUENCE [LARGE SCALE GENOMIC DNA]</scope>
    <source>
        <strain evidence="4">KCTC 42911</strain>
    </source>
</reference>
<protein>
    <submittedName>
        <fullName evidence="3">DUF2062 domain-containing protein</fullName>
    </submittedName>
</protein>
<proteinExistence type="predicted"/>
<gene>
    <name evidence="3" type="ORF">ACFORG_08900</name>
</gene>
<feature type="transmembrane region" description="Helical" evidence="1">
    <location>
        <begin position="80"/>
        <end position="100"/>
    </location>
</feature>
<dbReference type="Proteomes" id="UP001595629">
    <property type="component" value="Unassembled WGS sequence"/>
</dbReference>
<feature type="transmembrane region" description="Helical" evidence="1">
    <location>
        <begin position="50"/>
        <end position="73"/>
    </location>
</feature>
<sequence length="231" mass="26064">MVFKRRDRRSPARIASDFVYPRGGWTRAFLYVKHRVRRLPDTPRRIARGVWAGVFTSFTPLFGMHFFVAALVAWVMRGNIIAALMATFFGNPLTFVPIAAVSMRLGHYLLGTEFEHADASIGRKFESAAGDLWHNFKAAFNKDVADWHGLAVFYNEVFFPYLIGGLIPGVIAATIMYWLSVPLIAAYQNRRREKIRAKFEAIKRLAEADTAVSGNFPVGSPRQGHKEARDA</sequence>
<organism evidence="3 4">
    <name type="scientific">Lutimaribacter marinistellae</name>
    <dbReference type="NCBI Taxonomy" id="1820329"/>
    <lineage>
        <taxon>Bacteria</taxon>
        <taxon>Pseudomonadati</taxon>
        <taxon>Pseudomonadota</taxon>
        <taxon>Alphaproteobacteria</taxon>
        <taxon>Rhodobacterales</taxon>
        <taxon>Roseobacteraceae</taxon>
        <taxon>Lutimaribacter</taxon>
    </lineage>
</organism>
<dbReference type="InterPro" id="IPR018639">
    <property type="entry name" value="DUF2062"/>
</dbReference>
<keyword evidence="1" id="KW-1133">Transmembrane helix</keyword>
<name>A0ABV7TE60_9RHOB</name>
<feature type="transmembrane region" description="Helical" evidence="1">
    <location>
        <begin position="158"/>
        <end position="187"/>
    </location>
</feature>
<evidence type="ECO:0000313" key="4">
    <source>
        <dbReference type="Proteomes" id="UP001595629"/>
    </source>
</evidence>
<comment type="caution">
    <text evidence="3">The sequence shown here is derived from an EMBL/GenBank/DDBJ whole genome shotgun (WGS) entry which is preliminary data.</text>
</comment>
<dbReference type="Pfam" id="PF09835">
    <property type="entry name" value="DUF2062"/>
    <property type="match status" value="1"/>
</dbReference>
<accession>A0ABV7TE60</accession>
<evidence type="ECO:0000256" key="1">
    <source>
        <dbReference type="SAM" id="Phobius"/>
    </source>
</evidence>
<dbReference type="PANTHER" id="PTHR40547">
    <property type="entry name" value="SLL0298 PROTEIN"/>
    <property type="match status" value="1"/>
</dbReference>
<keyword evidence="1" id="KW-0812">Transmembrane</keyword>
<keyword evidence="4" id="KW-1185">Reference proteome</keyword>
<keyword evidence="1" id="KW-0472">Membrane</keyword>
<dbReference type="PANTHER" id="PTHR40547:SF1">
    <property type="entry name" value="SLL0298 PROTEIN"/>
    <property type="match status" value="1"/>
</dbReference>
<evidence type="ECO:0000259" key="2">
    <source>
        <dbReference type="Pfam" id="PF09835"/>
    </source>
</evidence>
<dbReference type="EMBL" id="JBHRXI010000010">
    <property type="protein sequence ID" value="MFC3613872.1"/>
    <property type="molecule type" value="Genomic_DNA"/>
</dbReference>